<evidence type="ECO:0000313" key="3">
    <source>
        <dbReference type="Proteomes" id="UP001170954"/>
    </source>
</evidence>
<keyword evidence="3" id="KW-1185">Reference proteome</keyword>
<dbReference type="Proteomes" id="UP001170954">
    <property type="component" value="Unassembled WGS sequence"/>
</dbReference>
<feature type="transmembrane region" description="Helical" evidence="1">
    <location>
        <begin position="137"/>
        <end position="157"/>
    </location>
</feature>
<keyword evidence="1" id="KW-0472">Membrane</keyword>
<proteinExistence type="predicted"/>
<evidence type="ECO:0000256" key="1">
    <source>
        <dbReference type="SAM" id="Phobius"/>
    </source>
</evidence>
<protein>
    <recommendedName>
        <fullName evidence="4">DUF2254 domain-containing protein</fullName>
    </recommendedName>
</protein>
<comment type="caution">
    <text evidence="2">The sequence shown here is derived from an EMBL/GenBank/DDBJ whole genome shotgun (WGS) entry which is preliminary data.</text>
</comment>
<feature type="transmembrane region" description="Helical" evidence="1">
    <location>
        <begin position="56"/>
        <end position="75"/>
    </location>
</feature>
<dbReference type="EMBL" id="JACAGK010000011">
    <property type="protein sequence ID" value="MDM1047669.1"/>
    <property type="molecule type" value="Genomic_DNA"/>
</dbReference>
<evidence type="ECO:0000313" key="2">
    <source>
        <dbReference type="EMBL" id="MDM1047669.1"/>
    </source>
</evidence>
<feature type="transmembrane region" description="Helical" evidence="1">
    <location>
        <begin position="169"/>
        <end position="192"/>
    </location>
</feature>
<reference evidence="2" key="2">
    <citation type="journal article" date="2022" name="Sci. Total Environ.">
        <title>Prevalence, transmission, and molecular epidemiology of tet(X)-positive bacteria among humans, animals, and environmental niches in China: An epidemiological, and genomic-based study.</title>
        <authorList>
            <person name="Dong N."/>
            <person name="Zeng Y."/>
            <person name="Cai C."/>
            <person name="Sun C."/>
            <person name="Lu J."/>
            <person name="Liu C."/>
            <person name="Zhou H."/>
            <person name="Sun Q."/>
            <person name="Shu L."/>
            <person name="Wang H."/>
            <person name="Wang Y."/>
            <person name="Wang S."/>
            <person name="Wu C."/>
            <person name="Chan E.W."/>
            <person name="Chen G."/>
            <person name="Shen Z."/>
            <person name="Chen S."/>
            <person name="Zhang R."/>
        </authorList>
    </citation>
    <scope>NUCLEOTIDE SEQUENCE</scope>
    <source>
        <strain evidence="2">R1692</strain>
    </source>
</reference>
<name>A0ABT7NKE0_9SPHI</name>
<keyword evidence="1" id="KW-0812">Transmembrane</keyword>
<reference evidence="2" key="1">
    <citation type="submission" date="2020-06" db="EMBL/GenBank/DDBJ databases">
        <authorList>
            <person name="Dong N."/>
        </authorList>
    </citation>
    <scope>NUCLEOTIDE SEQUENCE</scope>
    <source>
        <strain evidence="2">R1692</strain>
    </source>
</reference>
<evidence type="ECO:0008006" key="4">
    <source>
        <dbReference type="Google" id="ProtNLM"/>
    </source>
</evidence>
<dbReference type="RefSeq" id="WP_286650697.1">
    <property type="nucleotide sequence ID" value="NZ_JACAGK010000011.1"/>
</dbReference>
<accession>A0ABT7NKE0</accession>
<gene>
    <name evidence="2" type="ORF">HX018_05360</name>
</gene>
<sequence length="630" mass="75162">MSPNQTKTTNKSKIQKVLSALYHLPKKSWELVKILYYRFRYFIFNLRVNELISIDFRLLSLLVLFVIIIFFVFYQEPLYIGMPNLETQVYITENTLRTVSIFVGIVFSFIILSFNIFYKYFGRFTFIKFFTNRYIKFIFTLFVSDMILLIYTCSYLKEGASRTSYGDAFFLFSLAISLLLVVSIIPTLVLLLRSSQSRNNIQSLIKQFNMDWSLSYHIHVLWRQGNRNEHYHRDPITLLIEIGTSAIKEFDRTTLLEIKSGCLEHFQKMFADYKQNKELHPIIFYDKIDDLIRNLFSIAIKERNDVAALLMVNLCKEVEEFYVKNFKDFNVHNLDEHLYDGIRFKVVLEQFLSKSLQSNEDTVSQRIIQNLREWWCETIIKVYLPAINYDYPKGERFPNDKTSFFLSTAYYDFAKIFDQIATYKKYFLYQEISNFYTTTNLSIIDSKNTRNTKVYLLQLNCPSALKSFEKFAPKLDVEIAWEFYPFSTATTYEIDRIQSQIPFQIEMKGFDYLYRISKLNAYVINEIKAIAYHAMKNFDKNPAAKNILLSIIEKFDYIRTLIPKNATDQQQEVYLLLERYMGYIQEWMPEYKIEDKEVVKTIRYALKRFVFKKRFNVNLESKGYLIKDVR</sequence>
<feature type="transmembrane region" description="Helical" evidence="1">
    <location>
        <begin position="95"/>
        <end position="117"/>
    </location>
</feature>
<keyword evidence="1" id="KW-1133">Transmembrane helix</keyword>
<organism evidence="2 3">
    <name type="scientific">Sphingobacterium hotanense</name>
    <dbReference type="NCBI Taxonomy" id="649196"/>
    <lineage>
        <taxon>Bacteria</taxon>
        <taxon>Pseudomonadati</taxon>
        <taxon>Bacteroidota</taxon>
        <taxon>Sphingobacteriia</taxon>
        <taxon>Sphingobacteriales</taxon>
        <taxon>Sphingobacteriaceae</taxon>
        <taxon>Sphingobacterium</taxon>
    </lineage>
</organism>